<keyword evidence="4" id="KW-0747">Spliceosome</keyword>
<gene>
    <name evidence="9" type="ORF">EW145_g734</name>
</gene>
<keyword evidence="3" id="KW-0507">mRNA processing</keyword>
<sequence>MARRKRVLDDSDDSDSSPDSDEGDFNNFGLNDDPDERAERELLENPYGRKRRRKVNGKDDATYGVFADDSEDEGFGGRKKRPEKRSDWTKAPVFTPSEKMVNVNESGDFGPEMQAEAEDDRDEDNESNSSEASSISRPPSPRVRMEEDDDYDAEDKPQVGGIGSKNVAQEAKPAPSFASSGTGSTTNGLGISKGGIGSRKGGIGSSRAEPAIVDPHPSLPSAFGASRPQLSFLRSGTGEASATGSKPDATLTAEDHAHFSKLAGSFGARMLSKMGWQAGTGLGSERTGIVTPVESKLRPKGMGIAFKGFKEKTAQSKAEARRRGEVVSDDDEEKVAKRSKEKGKTREQTPREDVWKKPKKSKIKVEHKTYEEIIAEAGGEPPPPGIGKIIDATGATLREVSSLADVSIASWTPSTDPMRIPEVRHNLRLIAEACKVDLEGLAREAKVLADRKKWIQSEDPKLRRKIENEAELIRRLQGVHLVVDDINAKAKEAAISDYEPTLETFSSFIERLLAEYSKEYELYHLDEIVVAAMVPTFRRMMATWRPLDEPSAYTTILRKWRNALKMTVVDSKSDMQVDIYGTQTVSSRPLQANDWSPTKPAPAVKLFESWSDVLPPFIKDNLLDQLILPKVSSAISNWSPKRDDVSLQTIVFPWLPHVGLRMETFVDDARRKVRSMLRSFAANDGIPKDFLPWREIFSGTDWEDMLLKYVIPKLSSLLRDEFRVNPRNQDMEPLKRVLEWSAILRSSIIGQLLESEFFPKWLDVLHLWLVQPSVNFEEVAQWYQFWKSVIPEDVRAISAVDNGFTRGLQMINHALELGPNAPTKLPKPDHTRRAESGASAKTKTGAEATKPAPRTRPARVLEITFRAIVEEHVAAHNLLFMPAGRVDERSRMPLFRVSKSVDGKGGLLVYLLDDAVWASDGEEYRAITLEDMVVRATRGH</sequence>
<dbReference type="Pfam" id="PF07842">
    <property type="entry name" value="GCFC"/>
    <property type="match status" value="1"/>
</dbReference>
<dbReference type="GO" id="GO:0000390">
    <property type="term" value="P:spliceosomal complex disassembly"/>
    <property type="evidence" value="ECO:0007669"/>
    <property type="project" value="InterPro"/>
</dbReference>
<evidence type="ECO:0000256" key="2">
    <source>
        <dbReference type="ARBA" id="ARBA00010900"/>
    </source>
</evidence>
<feature type="region of interest" description="Disordered" evidence="7">
    <location>
        <begin position="1"/>
        <end position="252"/>
    </location>
</feature>
<dbReference type="Pfam" id="PF01585">
    <property type="entry name" value="G-patch"/>
    <property type="match status" value="1"/>
</dbReference>
<evidence type="ECO:0000256" key="4">
    <source>
        <dbReference type="ARBA" id="ARBA00022728"/>
    </source>
</evidence>
<feature type="compositionally biased region" description="Gly residues" evidence="7">
    <location>
        <begin position="191"/>
        <end position="204"/>
    </location>
</feature>
<dbReference type="PANTHER" id="PTHR23329">
    <property type="entry name" value="TUFTELIN-INTERACTING PROTEIN 11-RELATED"/>
    <property type="match status" value="1"/>
</dbReference>
<evidence type="ECO:0000256" key="6">
    <source>
        <dbReference type="ARBA" id="ARBA00023242"/>
    </source>
</evidence>
<dbReference type="InterPro" id="IPR045211">
    <property type="entry name" value="TFP11/STIP/Ntr1"/>
</dbReference>
<feature type="compositionally biased region" description="Low complexity" evidence="7">
    <location>
        <begin position="127"/>
        <end position="137"/>
    </location>
</feature>
<keyword evidence="5" id="KW-0508">mRNA splicing</keyword>
<evidence type="ECO:0000313" key="9">
    <source>
        <dbReference type="EMBL" id="THH11314.1"/>
    </source>
</evidence>
<organism evidence="9 10">
    <name type="scientific">Phellinidium pouzarii</name>
    <dbReference type="NCBI Taxonomy" id="167371"/>
    <lineage>
        <taxon>Eukaryota</taxon>
        <taxon>Fungi</taxon>
        <taxon>Dikarya</taxon>
        <taxon>Basidiomycota</taxon>
        <taxon>Agaricomycotina</taxon>
        <taxon>Agaricomycetes</taxon>
        <taxon>Hymenochaetales</taxon>
        <taxon>Hymenochaetaceae</taxon>
        <taxon>Phellinidium</taxon>
    </lineage>
</organism>
<dbReference type="AlphaFoldDB" id="A0A4S4LH61"/>
<dbReference type="EMBL" id="SGPK01000016">
    <property type="protein sequence ID" value="THH11314.1"/>
    <property type="molecule type" value="Genomic_DNA"/>
</dbReference>
<accession>A0A4S4LH61</accession>
<evidence type="ECO:0000256" key="7">
    <source>
        <dbReference type="SAM" id="MobiDB-lite"/>
    </source>
</evidence>
<feature type="region of interest" description="Disordered" evidence="7">
    <location>
        <begin position="819"/>
        <end position="853"/>
    </location>
</feature>
<feature type="domain" description="G-patch" evidence="8">
    <location>
        <begin position="263"/>
        <end position="309"/>
    </location>
</feature>
<evidence type="ECO:0000256" key="3">
    <source>
        <dbReference type="ARBA" id="ARBA00022664"/>
    </source>
</evidence>
<reference evidence="9 10" key="1">
    <citation type="submission" date="2019-02" db="EMBL/GenBank/DDBJ databases">
        <title>Genome sequencing of the rare red list fungi Phellinidium pouzarii.</title>
        <authorList>
            <person name="Buettner E."/>
            <person name="Kellner H."/>
        </authorList>
    </citation>
    <scope>NUCLEOTIDE SEQUENCE [LARGE SCALE GENOMIC DNA]</scope>
    <source>
        <strain evidence="9 10">DSM 108285</strain>
    </source>
</reference>
<feature type="compositionally biased region" description="Basic and acidic residues" evidence="7">
    <location>
        <begin position="334"/>
        <end position="356"/>
    </location>
</feature>
<dbReference type="SMART" id="SM00443">
    <property type="entry name" value="G_patch"/>
    <property type="match status" value="1"/>
</dbReference>
<dbReference type="InterPro" id="IPR022783">
    <property type="entry name" value="GCFC_dom"/>
</dbReference>
<evidence type="ECO:0000256" key="1">
    <source>
        <dbReference type="ARBA" id="ARBA00004123"/>
    </source>
</evidence>
<dbReference type="OrthoDB" id="4822at2759"/>
<dbReference type="GO" id="GO:0071008">
    <property type="term" value="C:U2-type post-mRNA release spliceosomal complex"/>
    <property type="evidence" value="ECO:0007669"/>
    <property type="project" value="TreeGrafter"/>
</dbReference>
<feature type="region of interest" description="Disordered" evidence="7">
    <location>
        <begin position="308"/>
        <end position="360"/>
    </location>
</feature>
<comment type="caution">
    <text evidence="9">The sequence shown here is derived from an EMBL/GenBank/DDBJ whole genome shotgun (WGS) entry which is preliminary data.</text>
</comment>
<dbReference type="InterPro" id="IPR022159">
    <property type="entry name" value="STIP/TFIP11_N"/>
</dbReference>
<comment type="similarity">
    <text evidence="2">Belongs to the TFP11/STIP family.</text>
</comment>
<proteinExistence type="inferred from homology"/>
<evidence type="ECO:0000256" key="5">
    <source>
        <dbReference type="ARBA" id="ARBA00023187"/>
    </source>
</evidence>
<comment type="subcellular location">
    <subcellularLocation>
        <location evidence="1">Nucleus</location>
    </subcellularLocation>
</comment>
<feature type="compositionally biased region" description="Basic and acidic residues" evidence="7">
    <location>
        <begin position="308"/>
        <end position="326"/>
    </location>
</feature>
<feature type="compositionally biased region" description="Low complexity" evidence="7">
    <location>
        <begin position="179"/>
        <end position="190"/>
    </location>
</feature>
<evidence type="ECO:0000313" key="10">
    <source>
        <dbReference type="Proteomes" id="UP000308199"/>
    </source>
</evidence>
<evidence type="ECO:0000259" key="8">
    <source>
        <dbReference type="PROSITE" id="PS50174"/>
    </source>
</evidence>
<dbReference type="PANTHER" id="PTHR23329:SF1">
    <property type="entry name" value="TUFTELIN-INTERACTING PROTEIN 11"/>
    <property type="match status" value="1"/>
</dbReference>
<dbReference type="Proteomes" id="UP000308199">
    <property type="component" value="Unassembled WGS sequence"/>
</dbReference>
<feature type="compositionally biased region" description="Acidic residues" evidence="7">
    <location>
        <begin position="10"/>
        <end position="24"/>
    </location>
</feature>
<dbReference type="GO" id="GO:0003676">
    <property type="term" value="F:nucleic acid binding"/>
    <property type="evidence" value="ECO:0007669"/>
    <property type="project" value="InterPro"/>
</dbReference>
<keyword evidence="10" id="KW-1185">Reference proteome</keyword>
<dbReference type="Pfam" id="PF12457">
    <property type="entry name" value="TIP_N"/>
    <property type="match status" value="1"/>
</dbReference>
<feature type="compositionally biased region" description="Polar residues" evidence="7">
    <location>
        <begin position="228"/>
        <end position="244"/>
    </location>
</feature>
<feature type="compositionally biased region" description="Basic and acidic residues" evidence="7">
    <location>
        <begin position="826"/>
        <end position="835"/>
    </location>
</feature>
<dbReference type="InterPro" id="IPR000467">
    <property type="entry name" value="G_patch_dom"/>
</dbReference>
<dbReference type="PROSITE" id="PS50174">
    <property type="entry name" value="G_PATCH"/>
    <property type="match status" value="1"/>
</dbReference>
<keyword evidence="6" id="KW-0539">Nucleus</keyword>
<feature type="compositionally biased region" description="Acidic residues" evidence="7">
    <location>
        <begin position="115"/>
        <end position="126"/>
    </location>
</feature>
<protein>
    <recommendedName>
        <fullName evidence="8">G-patch domain-containing protein</fullName>
    </recommendedName>
</protein>
<name>A0A4S4LH61_9AGAM</name>